<dbReference type="Proteomes" id="UP000034950">
    <property type="component" value="Unassembled WGS sequence"/>
</dbReference>
<evidence type="ECO:0000313" key="19">
    <source>
        <dbReference type="EMBL" id="KKH14257.1"/>
    </source>
</evidence>
<evidence type="ECO:0000313" key="6">
    <source>
        <dbReference type="EMBL" id="KKG50697.1"/>
    </source>
</evidence>
<evidence type="ECO:0000313" key="13">
    <source>
        <dbReference type="EMBL" id="KKG86624.1"/>
    </source>
</evidence>
<dbReference type="Gene3D" id="3.30.450.20">
    <property type="entry name" value="PAS domain"/>
    <property type="match status" value="2"/>
</dbReference>
<dbReference type="EMBL" id="JJQF01000111">
    <property type="protein sequence ID" value="KKH28518.1"/>
    <property type="molecule type" value="Genomic_DNA"/>
</dbReference>
<evidence type="ECO:0000313" key="15">
    <source>
        <dbReference type="EMBL" id="KKG92199.1"/>
    </source>
</evidence>
<dbReference type="InterPro" id="IPR011495">
    <property type="entry name" value="Sig_transdc_His_kin_sub2_dim/P"/>
</dbReference>
<dbReference type="EMBL" id="CP029709">
    <property type="protein sequence ID" value="QCR16550.1"/>
    <property type="molecule type" value="Genomic_DNA"/>
</dbReference>
<evidence type="ECO:0000313" key="40">
    <source>
        <dbReference type="Proteomes" id="UP000034387"/>
    </source>
</evidence>
<evidence type="ECO:0000313" key="37">
    <source>
        <dbReference type="Proteomes" id="UP000034279"/>
    </source>
</evidence>
<evidence type="ECO:0000313" key="35">
    <source>
        <dbReference type="Proteomes" id="UP000034253"/>
    </source>
</evidence>
<evidence type="ECO:0000313" key="22">
    <source>
        <dbReference type="EMBL" id="KKH25400.1"/>
    </source>
</evidence>
<dbReference type="EMBL" id="JJPV01000102">
    <property type="protein sequence ID" value="KKG97464.1"/>
    <property type="molecule type" value="Genomic_DNA"/>
</dbReference>
<dbReference type="EMBL" id="JJPJ01000138">
    <property type="protein sequence ID" value="KKG58346.1"/>
    <property type="molecule type" value="Genomic_DNA"/>
</dbReference>
<dbReference type="EMBL" id="JJQA01000117">
    <property type="protein sequence ID" value="KKH13563.1"/>
    <property type="molecule type" value="Genomic_DNA"/>
</dbReference>
<dbReference type="EMBL" id="JJPS01000188">
    <property type="protein sequence ID" value="KKG86624.1"/>
    <property type="molecule type" value="Genomic_DNA"/>
</dbReference>
<dbReference type="InterPro" id="IPR003594">
    <property type="entry name" value="HATPase_dom"/>
</dbReference>
<dbReference type="Proteomes" id="UP000034064">
    <property type="component" value="Unassembled WGS sequence"/>
</dbReference>
<dbReference type="Gene3D" id="3.30.565.10">
    <property type="entry name" value="Histidine kinase-like ATPase, C-terminal domain"/>
    <property type="match status" value="1"/>
</dbReference>
<dbReference type="EMBL" id="JJPL01000134">
    <property type="protein sequence ID" value="KKG60849.1"/>
    <property type="molecule type" value="Genomic_DNA"/>
</dbReference>
<dbReference type="Proteomes" id="UP000300067">
    <property type="component" value="Chromosome"/>
</dbReference>
<dbReference type="Pfam" id="PF07568">
    <property type="entry name" value="HisKA_2"/>
    <property type="match status" value="1"/>
</dbReference>
<dbReference type="Pfam" id="PF13188">
    <property type="entry name" value="PAS_8"/>
    <property type="match status" value="1"/>
</dbReference>
<dbReference type="InterPro" id="IPR036890">
    <property type="entry name" value="HATPase_C_sf"/>
</dbReference>
<dbReference type="EMBL" id="JJQI01000079">
    <property type="protein sequence ID" value="KKH38277.1"/>
    <property type="molecule type" value="Genomic_DNA"/>
</dbReference>
<dbReference type="Proteomes" id="UP000034817">
    <property type="component" value="Unassembled WGS sequence"/>
</dbReference>
<dbReference type="Proteomes" id="UP000034424">
    <property type="component" value="Unassembled WGS sequence"/>
</dbReference>
<reference evidence="29 30" key="1">
    <citation type="journal article" date="2015" name="ISME J.">
        <title>Genomic and phenotypic differentiation among Methanosarcina mazei populations from Columbia River sediment.</title>
        <authorList>
            <person name="Youngblut N.D."/>
            <person name="Wirth J.S."/>
            <person name="Henriksen J.R."/>
            <person name="Smith M."/>
            <person name="Simon H."/>
            <person name="Metcalf W.W."/>
            <person name="Whitaker R.J."/>
        </authorList>
    </citation>
    <scope>NUCLEOTIDE SEQUENCE [LARGE SCALE GENOMIC DNA]</scope>
    <source>
        <strain evidence="18 32">1.F.A.1A.3</strain>
        <strain evidence="21 49">1.F.A.1B.3</strain>
        <strain evidence="20 30">1.F.A.1B.4</strain>
        <strain evidence="22 34">1.F.A.2.8</strain>
        <strain evidence="23 39">1.H.A.0.1</strain>
        <strain evidence="24 48">1.H.A.1A.4</strain>
        <strain evidence="25 36">1.H.A.2.1</strain>
        <strain evidence="26 44">1.H.A.2.6</strain>
        <strain evidence="4 41">3.F.A.1A.1</strain>
        <strain evidence="5 38">3.F.A.1B.1</strain>
        <strain evidence="6 33">3.F.T.1A.1</strain>
        <strain evidence="7 37">3.F.T.1A.2</strain>
        <strain evidence="9 46">3.F.T.1A.4</strain>
        <strain evidence="8 43">3.F.T.2.1</strain>
        <strain evidence="10 31">3.H.A.2.1</strain>
        <strain evidence="11 50">3.H.A.2.4</strain>
        <strain evidence="12 51">3.H.A.2.6</strain>
        <strain evidence="13 42">3.H.A.2.8</strain>
        <strain evidence="15 47">3.H.M.1A.1</strain>
        <strain evidence="14 45">3.H.M.1B.1</strain>
        <strain evidence="16 29">3.H.M.1B.2</strain>
        <strain evidence="17 35">3.H.M.1B.5</strain>
        <strain evidence="19 40">3.H.M.2.7</strain>
    </source>
</reference>
<dbReference type="PROSITE" id="PS50113">
    <property type="entry name" value="PAC"/>
    <property type="match status" value="1"/>
</dbReference>
<dbReference type="EMBL" id="JJQB01000029">
    <property type="protein sequence ID" value="KKH22640.1"/>
    <property type="molecule type" value="Genomic_DNA"/>
</dbReference>
<gene>
    <name evidence="27" type="ORF">DKM28_11505</name>
    <name evidence="5" type="ORF">DU30_12930</name>
    <name evidence="6" type="ORF">DU33_07165</name>
    <name evidence="23" type="ORF">DU37_15870</name>
    <name evidence="19" type="ORF">DU42_12890</name>
    <name evidence="18" type="ORF">DU44_08760</name>
    <name evidence="9" type="ORF">DU45_06800</name>
    <name evidence="21" type="ORF">DU48_05425</name>
    <name evidence="4" type="ORF">DU52_12300</name>
    <name evidence="11" type="ORF">DU55_08850</name>
    <name evidence="17" type="ORF">DU56_06235</name>
    <name evidence="12" type="ORF">DU57_12730</name>
    <name evidence="22" type="ORF">DU58_02760</name>
    <name evidence="13" type="ORF">DU59_14315</name>
    <name evidence="10" type="ORF">DU63_06490</name>
    <name evidence="7" type="ORF">DU64_08850</name>
    <name evidence="20" type="ORF">DU65_08220</name>
    <name evidence="14" type="ORF">DU66_06885</name>
    <name evidence="8" type="ORF">DU67_14575</name>
    <name evidence="16" type="ORF">DU68_06395</name>
    <name evidence="15" type="ORF">DU69_07040</name>
    <name evidence="24" type="ORF">DU71_14810</name>
    <name evidence="25" type="ORF">DU72_14790</name>
    <name evidence="26" type="ORF">DU74_05335</name>
    <name evidence="28" type="ORF">FQU78_06015</name>
</gene>
<dbReference type="Proteomes" id="UP000034733">
    <property type="component" value="Unassembled WGS sequence"/>
</dbReference>
<dbReference type="Proteomes" id="UP000034672">
    <property type="component" value="Unassembled WGS sequence"/>
</dbReference>
<dbReference type="EMBL" id="JJQC01000073">
    <property type="protein sequence ID" value="KKH21927.1"/>
    <property type="molecule type" value="Genomic_DNA"/>
</dbReference>
<evidence type="ECO:0000313" key="7">
    <source>
        <dbReference type="EMBL" id="KKG58346.1"/>
    </source>
</evidence>
<dbReference type="Proteomes" id="UP000034188">
    <property type="component" value="Unassembled WGS sequence"/>
</dbReference>
<evidence type="ECO:0000313" key="25">
    <source>
        <dbReference type="EMBL" id="KKH47138.1"/>
    </source>
</evidence>
<evidence type="ECO:0000313" key="10">
    <source>
        <dbReference type="EMBL" id="KKG72481.1"/>
    </source>
</evidence>
<feature type="domain" description="PAC" evidence="3">
    <location>
        <begin position="262"/>
        <end position="311"/>
    </location>
</feature>
<dbReference type="SUPFAM" id="SSF55785">
    <property type="entry name" value="PYP-like sensor domain (PAS domain)"/>
    <property type="match status" value="2"/>
</dbReference>
<dbReference type="Proteomes" id="UP000034001">
    <property type="component" value="Unassembled WGS sequence"/>
</dbReference>
<evidence type="ECO:0000313" key="49">
    <source>
        <dbReference type="Proteomes" id="UP000034733"/>
    </source>
</evidence>
<feature type="domain" description="Histidine kinase" evidence="2">
    <location>
        <begin position="319"/>
        <end position="537"/>
    </location>
</feature>
<protein>
    <submittedName>
        <fullName evidence="27">PAS domain-containing protein</fullName>
    </submittedName>
</protein>
<evidence type="ECO:0000313" key="46">
    <source>
        <dbReference type="Proteomes" id="UP000034566"/>
    </source>
</evidence>
<dbReference type="Proteomes" id="UP000034468">
    <property type="component" value="Unassembled WGS sequence"/>
</dbReference>
<dbReference type="InterPro" id="IPR000700">
    <property type="entry name" value="PAS-assoc_C"/>
</dbReference>
<evidence type="ECO:0000313" key="27">
    <source>
        <dbReference type="EMBL" id="QCR16550.1"/>
    </source>
</evidence>
<organism evidence="21 49">
    <name type="scientific">Methanosarcina mazei</name>
    <name type="common">Methanosarcina frisia</name>
    <dbReference type="NCBI Taxonomy" id="2209"/>
    <lineage>
        <taxon>Archaea</taxon>
        <taxon>Methanobacteriati</taxon>
        <taxon>Methanobacteriota</taxon>
        <taxon>Stenosarchaea group</taxon>
        <taxon>Methanomicrobia</taxon>
        <taxon>Methanosarcinales</taxon>
        <taxon>Methanosarcinaceae</taxon>
        <taxon>Methanosarcina</taxon>
    </lineage>
</organism>
<dbReference type="PANTHER" id="PTHR43065:SF23">
    <property type="entry name" value="SENSOR HISTIDINE KINASE PDTAS"/>
    <property type="match status" value="1"/>
</dbReference>
<dbReference type="Proteomes" id="UP000034657">
    <property type="component" value="Unassembled WGS sequence"/>
</dbReference>
<dbReference type="EMBL" id="JJQN01000151">
    <property type="protein sequence ID" value="KKH56547.1"/>
    <property type="molecule type" value="Genomic_DNA"/>
</dbReference>
<feature type="coiled-coil region" evidence="1">
    <location>
        <begin position="14"/>
        <end position="55"/>
    </location>
</feature>
<evidence type="ECO:0000313" key="51">
    <source>
        <dbReference type="Proteomes" id="UP000034950"/>
    </source>
</evidence>
<keyword evidence="1" id="KW-0175">Coiled coil</keyword>
<dbReference type="EMBL" id="JJQK01000218">
    <property type="protein sequence ID" value="KKH47138.1"/>
    <property type="molecule type" value="Genomic_DNA"/>
</dbReference>
<evidence type="ECO:0000313" key="43">
    <source>
        <dbReference type="Proteomes" id="UP000034424"/>
    </source>
</evidence>
<evidence type="ECO:0000313" key="5">
    <source>
        <dbReference type="EMBL" id="KKG36919.1"/>
    </source>
</evidence>
<dbReference type="EMBL" id="JJQD01000158">
    <property type="protein sequence ID" value="KKH25400.1"/>
    <property type="molecule type" value="Genomic_DNA"/>
</dbReference>
<dbReference type="Proteomes" id="UP000034338">
    <property type="component" value="Unassembled WGS sequence"/>
</dbReference>
<dbReference type="Proteomes" id="UP000034259">
    <property type="component" value="Unassembled WGS sequence"/>
</dbReference>
<dbReference type="InterPro" id="IPR005467">
    <property type="entry name" value="His_kinase_dom"/>
</dbReference>
<dbReference type="Proteomes" id="UP000034387">
    <property type="component" value="Unassembled WGS sequence"/>
</dbReference>
<evidence type="ECO:0000313" key="42">
    <source>
        <dbReference type="Proteomes" id="UP000034409"/>
    </source>
</evidence>
<evidence type="ECO:0000313" key="18">
    <source>
        <dbReference type="EMBL" id="KKH13563.1"/>
    </source>
</evidence>
<evidence type="ECO:0000313" key="34">
    <source>
        <dbReference type="Proteomes" id="UP000034227"/>
    </source>
</evidence>
<evidence type="ECO:0000313" key="39">
    <source>
        <dbReference type="Proteomes" id="UP000034338"/>
    </source>
</evidence>
<evidence type="ECO:0000313" key="30">
    <source>
        <dbReference type="Proteomes" id="UP000033987"/>
    </source>
</evidence>
<dbReference type="Proteomes" id="UP000034399">
    <property type="component" value="Unassembled WGS sequence"/>
</dbReference>
<evidence type="ECO:0000313" key="50">
    <source>
        <dbReference type="Proteomes" id="UP000034817"/>
    </source>
</evidence>
<dbReference type="GeneID" id="25418245"/>
<dbReference type="Proteomes" id="UP000034298">
    <property type="component" value="Unassembled WGS sequence"/>
</dbReference>
<evidence type="ECO:0000313" key="12">
    <source>
        <dbReference type="EMBL" id="KKG85692.1"/>
    </source>
</evidence>
<evidence type="ECO:0000313" key="4">
    <source>
        <dbReference type="EMBL" id="KKG28885.1"/>
    </source>
</evidence>
<dbReference type="Proteomes" id="UP000034566">
    <property type="component" value="Unassembled WGS sequence"/>
</dbReference>
<dbReference type="EMBL" id="JJPK01000050">
    <property type="protein sequence ID" value="KKG62535.1"/>
    <property type="molecule type" value="Genomic_DNA"/>
</dbReference>
<dbReference type="PROSITE" id="PS50109">
    <property type="entry name" value="HIS_KIN"/>
    <property type="match status" value="1"/>
</dbReference>
<dbReference type="SMART" id="SM00387">
    <property type="entry name" value="HATPase_c"/>
    <property type="match status" value="1"/>
</dbReference>
<dbReference type="Proteomes" id="UP000034253">
    <property type="component" value="Unassembled WGS sequence"/>
</dbReference>
<evidence type="ECO:0000259" key="2">
    <source>
        <dbReference type="PROSITE" id="PS50109"/>
    </source>
</evidence>
<evidence type="ECO:0000313" key="28">
    <source>
        <dbReference type="EMBL" id="QIB90679.1"/>
    </source>
</evidence>
<dbReference type="InterPro" id="IPR000014">
    <property type="entry name" value="PAS"/>
</dbReference>
<proteinExistence type="predicted"/>
<dbReference type="Proteomes" id="UP000034409">
    <property type="component" value="Unassembled WGS sequence"/>
</dbReference>
<evidence type="ECO:0000313" key="36">
    <source>
        <dbReference type="Proteomes" id="UP000034259"/>
    </source>
</evidence>
<dbReference type="InterPro" id="IPR035965">
    <property type="entry name" value="PAS-like_dom_sf"/>
</dbReference>
<evidence type="ECO:0000313" key="53">
    <source>
        <dbReference type="Proteomes" id="UP000467371"/>
    </source>
</evidence>
<dbReference type="Proteomes" id="UP000467371">
    <property type="component" value="Chromosome"/>
</dbReference>
<dbReference type="AlphaFoldDB" id="A0A0F8M263"/>
<dbReference type="PANTHER" id="PTHR43065">
    <property type="entry name" value="SENSOR HISTIDINE KINASE"/>
    <property type="match status" value="1"/>
</dbReference>
<evidence type="ECO:0000313" key="23">
    <source>
        <dbReference type="EMBL" id="KKH28518.1"/>
    </source>
</evidence>
<evidence type="ECO:0000313" key="17">
    <source>
        <dbReference type="EMBL" id="KKH02960.1"/>
    </source>
</evidence>
<name>A0A0F8M263_METMZ</name>
<dbReference type="EMBL" id="JJPP01000137">
    <property type="protein sequence ID" value="KKG77112.1"/>
    <property type="molecule type" value="Genomic_DNA"/>
</dbReference>
<dbReference type="EMBL" id="JJPA01000200">
    <property type="protein sequence ID" value="KKG28885.1"/>
    <property type="molecule type" value="Genomic_DNA"/>
</dbReference>
<dbReference type="Proteomes" id="UP000033835">
    <property type="component" value="Unassembled WGS sequence"/>
</dbReference>
<evidence type="ECO:0000313" key="16">
    <source>
        <dbReference type="EMBL" id="KKG97464.1"/>
    </source>
</evidence>
<accession>A0A0F8M263</accession>
<evidence type="ECO:0000313" key="47">
    <source>
        <dbReference type="Proteomes" id="UP000034657"/>
    </source>
</evidence>
<evidence type="ECO:0000313" key="26">
    <source>
        <dbReference type="EMBL" id="KKH56547.1"/>
    </source>
</evidence>
<evidence type="ECO:0000313" key="52">
    <source>
        <dbReference type="Proteomes" id="UP000300067"/>
    </source>
</evidence>
<dbReference type="Proteomes" id="UP000033987">
    <property type="component" value="Unassembled WGS sequence"/>
</dbReference>
<evidence type="ECO:0000259" key="3">
    <source>
        <dbReference type="PROSITE" id="PS50113"/>
    </source>
</evidence>
<evidence type="ECO:0000256" key="1">
    <source>
        <dbReference type="SAM" id="Coils"/>
    </source>
</evidence>
<evidence type="ECO:0000313" key="20">
    <source>
        <dbReference type="EMBL" id="KKH21927.1"/>
    </source>
</evidence>
<dbReference type="EMBL" id="JJPU01000205">
    <property type="protein sequence ID" value="KKG91409.1"/>
    <property type="molecule type" value="Genomic_DNA"/>
</dbReference>
<dbReference type="EMBL" id="JJPC01000033">
    <property type="protein sequence ID" value="KKG36919.1"/>
    <property type="molecule type" value="Genomic_DNA"/>
</dbReference>
<dbReference type="Pfam" id="PF02518">
    <property type="entry name" value="HATPase_c"/>
    <property type="match status" value="1"/>
</dbReference>
<evidence type="ECO:0000313" key="29">
    <source>
        <dbReference type="Proteomes" id="UP000033835"/>
    </source>
</evidence>
<dbReference type="Proteomes" id="UP000034227">
    <property type="component" value="Unassembled WGS sequence"/>
</dbReference>
<evidence type="ECO:0000313" key="48">
    <source>
        <dbReference type="Proteomes" id="UP000034672"/>
    </source>
</evidence>
<dbReference type="PATRIC" id="fig|2209.42.peg.1602"/>
<reference evidence="28 53" key="3">
    <citation type="journal article" date="2020" name="Environ. Microbiol. Rep.">
        <title>Redox cycling of Fe(II) and Fe(III) in magnetite accelerates aceticlastic methanogenesis by Methanosarcina mazei.</title>
        <authorList>
            <person name="Wang H."/>
            <person name="Byrne J.M."/>
            <person name="Liu P."/>
            <person name="Liu J."/>
            <person name="Dong X."/>
            <person name="Lu Y."/>
        </authorList>
    </citation>
    <scope>NUCLEOTIDE SEQUENCE [LARGE SCALE GENOMIC DNA]</scope>
    <source>
        <strain evidence="28">Zm-15</strain>
        <strain evidence="53">zm-15</strain>
    </source>
</reference>
<evidence type="ECO:0000313" key="45">
    <source>
        <dbReference type="Proteomes" id="UP000034468"/>
    </source>
</evidence>
<dbReference type="EMBL" id="JJPR01000101">
    <property type="protein sequence ID" value="KKG85692.1"/>
    <property type="molecule type" value="Genomic_DNA"/>
</dbReference>
<evidence type="ECO:0000313" key="11">
    <source>
        <dbReference type="EMBL" id="KKG77112.1"/>
    </source>
</evidence>
<dbReference type="EMBL" id="JJPI01000135">
    <property type="protein sequence ID" value="KKG50697.1"/>
    <property type="molecule type" value="Genomic_DNA"/>
</dbReference>
<dbReference type="EMBL" id="JJPT01000060">
    <property type="protein sequence ID" value="KKG92199.1"/>
    <property type="molecule type" value="Genomic_DNA"/>
</dbReference>
<evidence type="ECO:0000313" key="8">
    <source>
        <dbReference type="EMBL" id="KKG60849.1"/>
    </source>
</evidence>
<dbReference type="EMBL" id="JJPW01000022">
    <property type="protein sequence ID" value="KKH02960.1"/>
    <property type="molecule type" value="Genomic_DNA"/>
</dbReference>
<dbReference type="Proteomes" id="UP000034450">
    <property type="component" value="Unassembled WGS sequence"/>
</dbReference>
<evidence type="ECO:0000313" key="31">
    <source>
        <dbReference type="Proteomes" id="UP000034001"/>
    </source>
</evidence>
<dbReference type="RefSeq" id="WP_052716858.1">
    <property type="nucleotide sequence ID" value="NZ_AP019780.1"/>
</dbReference>
<evidence type="ECO:0000313" key="32">
    <source>
        <dbReference type="Proteomes" id="UP000034064"/>
    </source>
</evidence>
<dbReference type="EMBL" id="JJPX01000014">
    <property type="protein sequence ID" value="KKH14257.1"/>
    <property type="molecule type" value="Genomic_DNA"/>
</dbReference>
<reference evidence="27 52" key="2">
    <citation type="submission" date="2018-05" db="EMBL/GenBank/DDBJ databases">
        <title>Methanosarcina gilichinskyana sp. nov., a novel methanogenic archaeon isolated from Holocene permafrost, North East Russia.</title>
        <authorList>
            <person name="Oshurkova V."/>
            <person name="Meer M."/>
            <person name="Bochkareva O."/>
            <person name="Shcherbakova V."/>
        </authorList>
    </citation>
    <scope>NUCLEOTIDE SEQUENCE [LARGE SCALE GENOMIC DNA]</scope>
    <source>
        <strain evidence="27 52">JL01</strain>
    </source>
</reference>
<evidence type="ECO:0000313" key="21">
    <source>
        <dbReference type="EMBL" id="KKH22640.1"/>
    </source>
</evidence>
<evidence type="ECO:0000313" key="38">
    <source>
        <dbReference type="Proteomes" id="UP000034298"/>
    </source>
</evidence>
<evidence type="ECO:0000313" key="33">
    <source>
        <dbReference type="Proteomes" id="UP000034188"/>
    </source>
</evidence>
<evidence type="ECO:0000313" key="44">
    <source>
        <dbReference type="Proteomes" id="UP000034450"/>
    </source>
</evidence>
<dbReference type="EMBL" id="JJPO01000090">
    <property type="protein sequence ID" value="KKG72481.1"/>
    <property type="molecule type" value="Genomic_DNA"/>
</dbReference>
<dbReference type="Proteomes" id="UP000034279">
    <property type="component" value="Unassembled WGS sequence"/>
</dbReference>
<dbReference type="SUPFAM" id="SSF55874">
    <property type="entry name" value="ATPase domain of HSP90 chaperone/DNA topoisomerase II/histidine kinase"/>
    <property type="match status" value="1"/>
</dbReference>
<dbReference type="EMBL" id="CP042908">
    <property type="protein sequence ID" value="QIB90679.1"/>
    <property type="molecule type" value="Genomic_DNA"/>
</dbReference>
<sequence length="537" mass="61221">MLSKGAKEQEPVSYQALLDENHALLDENSALQDEVQSLKRCLTEAEELKSDINERKKPEEALKENEARCKVDEAVKAGREQLNRLLDILPAYVVLLSPDYQVPFANHFFEEHFGKSEGRRCYEYLFQRVEPCENCETYKVLKTGLPHRWEWTGPDGRNYDIYDYPFKDSDGSTLILEVGIDITETKQAHAAVQAERQRLFDVLETLPAMICLLVPDYHVAFANRSFREKFGESGGRRCHEYRHGLAEPCEFCESYKVLETGQPHHWEVTIPDGSVIDVYDFPFTDVDGSPMILKMDVDITERKKAEEALVKIEEARIKEIHHRIKNNLQVISSLLDLQKEKFSHREVCKVSEVIEAFMESQNRVISMALIHEELYKGDKIDTLEFGSYLRKLTADLFGSYNIGNKDISFKLNLEQVDLDMDTAIPLGIIVNELVSNSFKHAFPAGKGEIQINLLRTKNSASKSDIPVSDKDCMGKSGFNYILELSDNGKGIPEEIGLESSNSLGLQLVNILVEQIDGEIELKRDKGTEFKISFIVQR</sequence>
<evidence type="ECO:0000313" key="14">
    <source>
        <dbReference type="EMBL" id="KKG91409.1"/>
    </source>
</evidence>
<evidence type="ECO:0000313" key="9">
    <source>
        <dbReference type="EMBL" id="KKG62535.1"/>
    </source>
</evidence>
<evidence type="ECO:0000313" key="24">
    <source>
        <dbReference type="EMBL" id="KKH38277.1"/>
    </source>
</evidence>
<evidence type="ECO:0000313" key="41">
    <source>
        <dbReference type="Proteomes" id="UP000034399"/>
    </source>
</evidence>